<sequence>MASNYKNSKNSQSNDDDWITDLILSLFKAAGYLLWWAVLFPAISIPIIASVAMAITHGSRAGLIIGIAFAAAYAGWAWLDPRSFHGWVTEPVRRRWLTWSRYTRTWQSVCTLHGLTATLGERTWCRPCSRCASARRPTSWRCEWSPATPWLIGTSNPRR</sequence>
<organism evidence="2 3">
    <name type="scientific">Mycobacterium timonense</name>
    <dbReference type="NCBI Taxonomy" id="701043"/>
    <lineage>
        <taxon>Bacteria</taxon>
        <taxon>Bacillati</taxon>
        <taxon>Actinomycetota</taxon>
        <taxon>Actinomycetes</taxon>
        <taxon>Mycobacteriales</taxon>
        <taxon>Mycobacteriaceae</taxon>
        <taxon>Mycobacterium</taxon>
        <taxon>Mycobacterium avium complex (MAC)</taxon>
    </lineage>
</organism>
<reference evidence="2 3" key="1">
    <citation type="journal article" date="2019" name="Emerg. Microbes Infect.">
        <title>Comprehensive subspecies identification of 175 nontuberculous mycobacteria species based on 7547 genomic profiles.</title>
        <authorList>
            <person name="Matsumoto Y."/>
            <person name="Kinjo T."/>
            <person name="Motooka D."/>
            <person name="Nabeya D."/>
            <person name="Jung N."/>
            <person name="Uechi K."/>
            <person name="Horii T."/>
            <person name="Iida T."/>
            <person name="Fujita J."/>
            <person name="Nakamura S."/>
        </authorList>
    </citation>
    <scope>NUCLEOTIDE SEQUENCE [LARGE SCALE GENOMIC DNA]</scope>
    <source>
        <strain evidence="2 3">JCM 30726</strain>
    </source>
</reference>
<feature type="transmembrane region" description="Helical" evidence="1">
    <location>
        <begin position="33"/>
        <end position="55"/>
    </location>
</feature>
<keyword evidence="3" id="KW-1185">Reference proteome</keyword>
<evidence type="ECO:0000313" key="2">
    <source>
        <dbReference type="EMBL" id="GFG99454.1"/>
    </source>
</evidence>
<dbReference type="EMBL" id="BLLA01000004">
    <property type="protein sequence ID" value="GFG99454.1"/>
    <property type="molecule type" value="Genomic_DNA"/>
</dbReference>
<keyword evidence="1" id="KW-1133">Transmembrane helix</keyword>
<feature type="transmembrane region" description="Helical" evidence="1">
    <location>
        <begin position="61"/>
        <end position="79"/>
    </location>
</feature>
<name>A0A7I9ZEL8_9MYCO</name>
<dbReference type="Proteomes" id="UP000465301">
    <property type="component" value="Unassembled WGS sequence"/>
</dbReference>
<gene>
    <name evidence="2" type="ORF">MTIM_53330</name>
</gene>
<protein>
    <submittedName>
        <fullName evidence="2">Uncharacterized protein</fullName>
    </submittedName>
</protein>
<accession>A0A7I9ZEL8</accession>
<proteinExistence type="predicted"/>
<keyword evidence="1" id="KW-0812">Transmembrane</keyword>
<evidence type="ECO:0000313" key="3">
    <source>
        <dbReference type="Proteomes" id="UP000465301"/>
    </source>
</evidence>
<evidence type="ECO:0000256" key="1">
    <source>
        <dbReference type="SAM" id="Phobius"/>
    </source>
</evidence>
<dbReference type="AlphaFoldDB" id="A0A7I9ZEL8"/>
<comment type="caution">
    <text evidence="2">The sequence shown here is derived from an EMBL/GenBank/DDBJ whole genome shotgun (WGS) entry which is preliminary data.</text>
</comment>
<keyword evidence="1" id="KW-0472">Membrane</keyword>